<sequence length="133" mass="14450">MTRFAIDAPALLRLVDQDRPPAADVQLVAPKSILVDALQLLLDDVRGGRRDRADALLTHTRMTETKIRLLGDRVSRRRALDLALEHGWAQVRTAEYVAVSQLQADALVAVDPELRAAVTGLVPLASPDDLVAG</sequence>
<protein>
    <recommendedName>
        <fullName evidence="3">PIN domain-containing protein</fullName>
    </recommendedName>
</protein>
<dbReference type="RefSeq" id="WP_214345821.1">
    <property type="nucleotide sequence ID" value="NZ_JAHBOH010000001.1"/>
</dbReference>
<dbReference type="Proteomes" id="UP000722125">
    <property type="component" value="Unassembled WGS sequence"/>
</dbReference>
<reference evidence="1 2" key="1">
    <citation type="submission" date="2021-05" db="EMBL/GenBank/DDBJ databases">
        <title>Description of Cellulomonas sp. DKR-3 sp. nov.</title>
        <authorList>
            <person name="Dahal R.H."/>
            <person name="Chaudhary D.K."/>
        </authorList>
    </citation>
    <scope>NUCLEOTIDE SEQUENCE [LARGE SCALE GENOMIC DNA]</scope>
    <source>
        <strain evidence="1 2">DKR-3</strain>
    </source>
</reference>
<evidence type="ECO:0000313" key="2">
    <source>
        <dbReference type="Proteomes" id="UP000722125"/>
    </source>
</evidence>
<evidence type="ECO:0008006" key="3">
    <source>
        <dbReference type="Google" id="ProtNLM"/>
    </source>
</evidence>
<gene>
    <name evidence="1" type="ORF">KIN34_00740</name>
</gene>
<evidence type="ECO:0000313" key="1">
    <source>
        <dbReference type="EMBL" id="MBT0992818.1"/>
    </source>
</evidence>
<accession>A0ABS5TUJ8</accession>
<name>A0ABS5TUJ8_9CELL</name>
<proteinExistence type="predicted"/>
<organism evidence="1 2">
    <name type="scientific">Cellulomonas fulva</name>
    <dbReference type="NCBI Taxonomy" id="2835530"/>
    <lineage>
        <taxon>Bacteria</taxon>
        <taxon>Bacillati</taxon>
        <taxon>Actinomycetota</taxon>
        <taxon>Actinomycetes</taxon>
        <taxon>Micrococcales</taxon>
        <taxon>Cellulomonadaceae</taxon>
        <taxon>Cellulomonas</taxon>
    </lineage>
</organism>
<comment type="caution">
    <text evidence="1">The sequence shown here is derived from an EMBL/GenBank/DDBJ whole genome shotgun (WGS) entry which is preliminary data.</text>
</comment>
<keyword evidence="2" id="KW-1185">Reference proteome</keyword>
<dbReference type="EMBL" id="JAHBOH010000001">
    <property type="protein sequence ID" value="MBT0992818.1"/>
    <property type="molecule type" value="Genomic_DNA"/>
</dbReference>